<feature type="transmembrane region" description="Helical" evidence="3">
    <location>
        <begin position="655"/>
        <end position="673"/>
    </location>
</feature>
<feature type="transmembrane region" description="Helical" evidence="3">
    <location>
        <begin position="722"/>
        <end position="746"/>
    </location>
</feature>
<evidence type="ECO:0000313" key="4">
    <source>
        <dbReference type="EMBL" id="CAL92765.1"/>
    </source>
</evidence>
<feature type="transmembrane region" description="Helical" evidence="3">
    <location>
        <begin position="478"/>
        <end position="496"/>
    </location>
</feature>
<feature type="transmembrane region" description="Helical" evidence="3">
    <location>
        <begin position="377"/>
        <end position="395"/>
    </location>
</feature>
<keyword evidence="3" id="KW-0812">Transmembrane</keyword>
<feature type="transmembrane region" description="Helical" evidence="3">
    <location>
        <begin position="294"/>
        <end position="311"/>
    </location>
</feature>
<feature type="transmembrane region" description="Helical" evidence="3">
    <location>
        <begin position="269"/>
        <end position="288"/>
    </location>
</feature>
<dbReference type="PANTHER" id="PTHR38434:SF1">
    <property type="entry name" value="BLL2549 PROTEIN"/>
    <property type="match status" value="1"/>
</dbReference>
<feature type="transmembrane region" description="Helical" evidence="3">
    <location>
        <begin position="576"/>
        <end position="593"/>
    </location>
</feature>
<dbReference type="PIRSF" id="PIRSF035905">
    <property type="entry name" value="UCP035905_mp"/>
    <property type="match status" value="1"/>
</dbReference>
<feature type="transmembrane region" description="Helical" evidence="3">
    <location>
        <begin position="6"/>
        <end position="32"/>
    </location>
</feature>
<dbReference type="STRING" id="62928.azo0147"/>
<dbReference type="EMBL" id="AM406670">
    <property type="protein sequence ID" value="CAL92765.1"/>
    <property type="molecule type" value="Genomic_DNA"/>
</dbReference>
<keyword evidence="3" id="KW-1133">Transmembrane helix</keyword>
<dbReference type="KEGG" id="azo:azo0147"/>
<feature type="transmembrane region" description="Helical" evidence="3">
    <location>
        <begin position="835"/>
        <end position="852"/>
    </location>
</feature>
<feature type="transmembrane region" description="Helical" evidence="3">
    <location>
        <begin position="215"/>
        <end position="235"/>
    </location>
</feature>
<feature type="transmembrane region" description="Helical" evidence="3">
    <location>
        <begin position="508"/>
        <end position="532"/>
    </location>
</feature>
<feature type="transmembrane region" description="Helical" evidence="3">
    <location>
        <begin position="693"/>
        <end position="710"/>
    </location>
</feature>
<feature type="coiled-coil region" evidence="1">
    <location>
        <begin position="36"/>
        <end position="63"/>
    </location>
</feature>
<feature type="transmembrane region" description="Helical" evidence="3">
    <location>
        <begin position="241"/>
        <end position="262"/>
    </location>
</feature>
<feature type="transmembrane region" description="Helical" evidence="3">
    <location>
        <begin position="797"/>
        <end position="815"/>
    </location>
</feature>
<protein>
    <submittedName>
        <fullName evidence="4">Conserved hypothetical membrane protein</fullName>
    </submittedName>
</protein>
<evidence type="ECO:0000256" key="3">
    <source>
        <dbReference type="SAM" id="Phobius"/>
    </source>
</evidence>
<accession>A1K1R0</accession>
<dbReference type="InterPro" id="IPR014600">
    <property type="entry name" value="UCP035905_mem"/>
</dbReference>
<dbReference type="eggNOG" id="COG5373">
    <property type="taxonomic scope" value="Bacteria"/>
</dbReference>
<dbReference type="AlphaFoldDB" id="A1K1R0"/>
<feature type="transmembrane region" description="Helical" evidence="3">
    <location>
        <begin position="401"/>
        <end position="420"/>
    </location>
</feature>
<sequence length="921" mass="96026">MAMVIWIAAGALVGLIGGPAGILAGAVLGGLVAQLRKDGQQTASRQDQRIAALEREVATLSRRVAAITAPPASAGAAPAGPVEEPAPLHLDLDLPPLQTASADVAAPAGSPPADDALVPAKAGPALPPRSPSVAPLDADAPDLDALYLRCRDWLLGGNTLVRVGILVLFFGLAFLARYAVEHDLLPPALRLAGIGGGGLALAALGWRLRRRRPGYALTLQGGGVAVLYLTVFAAFRLYALLPAGAAFALMLLIVAAAAWFAVRQDAPALAVIGTAGGFAAPILASTGGGTHVELFTYYALLNTGVLALAWWRAWRSLNLTGFLFTFAIGLAWGAADYHPWHFATTEPFLVLFFLMYVAAAVAYAWKRAPALGDPVDGTLVFGVPVVGFGLQAALVHGMPDALAWSAAAVGVFYLVLAAALHRLRKPALELLVASFTALGIAFLTLAIPLAFDGRWSAAAWALEGAALWWVGLRQQRRLAAACGLLLQAGAGLLFAADLAQHPGLRDLAVLNSAFLGTTMIAGAGFVSAWLAARETRWPAWLQAVGHALLAWAWLWWLGGGWAEIDAQVFTGTRPAAHLLLFAASGAVAVGLAARLRWADLQSAVALPAAGMLLAIAQVMNYGVPPSGHGGWLAWPAALALHAFALYRADAHPARGLLGWTHAAGVWLLALAAAQEVGQRVATLGWGNGWETPAFALPPVLVLALLTRMASGARWPFATWRPAYLVAGAVPLAIGLVLWSLVVLPLADGSTRPYGYVPLANPLDLTVIAALGTIAGWLRRARPQLEARFGPLQPLQAGLALVAFIAANGSLLRAVHHATGLPWELPRLLAADTTQTALSLMWAVLGLGLMLLANRRASRPTWVAGAALMAAVVAKLFLVDMAASGTLTRIVSFIGAGLLLLVVGYFSPLPPKQTVPAERAPE</sequence>
<feature type="transmembrane region" description="Helical" evidence="3">
    <location>
        <begin position="859"/>
        <end position="877"/>
    </location>
</feature>
<keyword evidence="5" id="KW-1185">Reference proteome</keyword>
<feature type="transmembrane region" description="Helical" evidence="3">
    <location>
        <begin position="539"/>
        <end position="556"/>
    </location>
</feature>
<name>A1K1R0_AZOSB</name>
<dbReference type="RefSeq" id="WP_011763884.1">
    <property type="nucleotide sequence ID" value="NC_008702.1"/>
</dbReference>
<feature type="transmembrane region" description="Helical" evidence="3">
    <location>
        <begin position="159"/>
        <end position="176"/>
    </location>
</feature>
<keyword evidence="1" id="KW-0175">Coiled coil</keyword>
<proteinExistence type="predicted"/>
<evidence type="ECO:0000256" key="1">
    <source>
        <dbReference type="SAM" id="Coils"/>
    </source>
</evidence>
<dbReference type="Proteomes" id="UP000002588">
    <property type="component" value="Chromosome"/>
</dbReference>
<feature type="transmembrane region" description="Helical" evidence="3">
    <location>
        <begin position="427"/>
        <end position="447"/>
    </location>
</feature>
<gene>
    <name evidence="4" type="ordered locus">azo0147</name>
</gene>
<evidence type="ECO:0000256" key="2">
    <source>
        <dbReference type="SAM" id="MobiDB-lite"/>
    </source>
</evidence>
<feature type="region of interest" description="Disordered" evidence="2">
    <location>
        <begin position="103"/>
        <end position="133"/>
    </location>
</feature>
<dbReference type="HOGENOM" id="CLU_006561_0_0_4"/>
<organism evidence="4 5">
    <name type="scientific">Azoarcus sp. (strain BH72)</name>
    <dbReference type="NCBI Taxonomy" id="418699"/>
    <lineage>
        <taxon>Bacteria</taxon>
        <taxon>Pseudomonadati</taxon>
        <taxon>Pseudomonadota</taxon>
        <taxon>Betaproteobacteria</taxon>
        <taxon>Rhodocyclales</taxon>
        <taxon>Zoogloeaceae</taxon>
        <taxon>Azoarcus</taxon>
    </lineage>
</organism>
<keyword evidence="3" id="KW-0472">Membrane</keyword>
<reference evidence="4 5" key="1">
    <citation type="journal article" date="2006" name="Nat. Biotechnol.">
        <title>Complete genome of the mutualistic, N2-fixing grass endophyte Azoarcus sp. strain BH72.</title>
        <authorList>
            <person name="Krause A."/>
            <person name="Ramakumar A."/>
            <person name="Bartels D."/>
            <person name="Battistoni F."/>
            <person name="Bekel T."/>
            <person name="Boch J."/>
            <person name="Boehm M."/>
            <person name="Friedrich F."/>
            <person name="Hurek T."/>
            <person name="Krause L."/>
            <person name="Linke B."/>
            <person name="McHardy A.C."/>
            <person name="Sarkar A."/>
            <person name="Schneiker S."/>
            <person name="Syed A.A."/>
            <person name="Thauer R."/>
            <person name="Vorhoelter F.-J."/>
            <person name="Weidner S."/>
            <person name="Puehler A."/>
            <person name="Reinhold-Hurek B."/>
            <person name="Kaiser O."/>
            <person name="Goesmann A."/>
        </authorList>
    </citation>
    <scope>NUCLEOTIDE SEQUENCE [LARGE SCALE GENOMIC DNA]</scope>
    <source>
        <strain evidence="4 5">BH72</strain>
    </source>
</reference>
<feature type="transmembrane region" description="Helical" evidence="3">
    <location>
        <begin position="318"/>
        <end position="335"/>
    </location>
</feature>
<dbReference type="Pfam" id="PF10101">
    <property type="entry name" value="DUF2339"/>
    <property type="match status" value="1"/>
</dbReference>
<feature type="transmembrane region" description="Helical" evidence="3">
    <location>
        <begin position="889"/>
        <end position="908"/>
    </location>
</feature>
<evidence type="ECO:0000313" key="5">
    <source>
        <dbReference type="Proteomes" id="UP000002588"/>
    </source>
</evidence>
<feature type="transmembrane region" description="Helical" evidence="3">
    <location>
        <begin position="188"/>
        <end position="208"/>
    </location>
</feature>
<feature type="transmembrane region" description="Helical" evidence="3">
    <location>
        <begin position="758"/>
        <end position="777"/>
    </location>
</feature>
<dbReference type="PANTHER" id="PTHR38434">
    <property type="entry name" value="BLL2549 PROTEIN"/>
    <property type="match status" value="1"/>
</dbReference>
<dbReference type="InterPro" id="IPR019286">
    <property type="entry name" value="DUF2339_TM"/>
</dbReference>
<feature type="compositionally biased region" description="Low complexity" evidence="2">
    <location>
        <begin position="103"/>
        <end position="116"/>
    </location>
</feature>
<feature type="transmembrane region" description="Helical" evidence="3">
    <location>
        <begin position="600"/>
        <end position="619"/>
    </location>
</feature>
<feature type="transmembrane region" description="Helical" evidence="3">
    <location>
        <begin position="631"/>
        <end position="648"/>
    </location>
</feature>
<feature type="transmembrane region" description="Helical" evidence="3">
    <location>
        <begin position="347"/>
        <end position="365"/>
    </location>
</feature>
<feature type="transmembrane region" description="Helical" evidence="3">
    <location>
        <begin position="453"/>
        <end position="471"/>
    </location>
</feature>